<dbReference type="PANTHER" id="PTHR11814">
    <property type="entry name" value="SULFATE TRANSPORTER"/>
    <property type="match status" value="1"/>
</dbReference>
<dbReference type="EMBL" id="GGMS01003402">
    <property type="protein sequence ID" value="MBY72605.1"/>
    <property type="molecule type" value="Transcribed_RNA"/>
</dbReference>
<gene>
    <name evidence="2" type="primary">SLC26A11_6</name>
    <name evidence="2" type="ORF">g.168218</name>
</gene>
<sequence>MAGILVIISLLYCTPYLYHVPKSTLAAITIAAVIFTVEIRVVKPIYRSKKSDRIPGLGTFFACLFLRMELGILIGVGLNLISILYHAATPKLSIKINKVIEFLVIDFAQRQQLLFFYNLKPSLVTVFEGVRPKDFNFCVFYDSRDIDWLLQKHQPINNNSED</sequence>
<keyword evidence="1" id="KW-0472">Membrane</keyword>
<dbReference type="InterPro" id="IPR001902">
    <property type="entry name" value="SLC26A/SulP_fam"/>
</dbReference>
<name>A0A2S2Q4D0_9HEMI</name>
<feature type="transmembrane region" description="Helical" evidence="1">
    <location>
        <begin position="23"/>
        <end position="42"/>
    </location>
</feature>
<keyword evidence="1" id="KW-0812">Transmembrane</keyword>
<accession>A0A2S2Q4D0</accession>
<evidence type="ECO:0000256" key="1">
    <source>
        <dbReference type="SAM" id="Phobius"/>
    </source>
</evidence>
<reference evidence="2" key="1">
    <citation type="submission" date="2018-04" db="EMBL/GenBank/DDBJ databases">
        <title>Transcriptome assembly of Sipha flava.</title>
        <authorList>
            <person name="Scully E.D."/>
            <person name="Geib S.M."/>
            <person name="Palmer N.A."/>
            <person name="Koch K."/>
            <person name="Bradshaw J."/>
            <person name="Heng-Moss T."/>
            <person name="Sarath G."/>
        </authorList>
    </citation>
    <scope>NUCLEOTIDE SEQUENCE</scope>
</reference>
<dbReference type="GO" id="GO:0055085">
    <property type="term" value="P:transmembrane transport"/>
    <property type="evidence" value="ECO:0007669"/>
    <property type="project" value="InterPro"/>
</dbReference>
<dbReference type="OrthoDB" id="288203at2759"/>
<proteinExistence type="predicted"/>
<organism evidence="2">
    <name type="scientific">Sipha flava</name>
    <name type="common">yellow sugarcane aphid</name>
    <dbReference type="NCBI Taxonomy" id="143950"/>
    <lineage>
        <taxon>Eukaryota</taxon>
        <taxon>Metazoa</taxon>
        <taxon>Ecdysozoa</taxon>
        <taxon>Arthropoda</taxon>
        <taxon>Hexapoda</taxon>
        <taxon>Insecta</taxon>
        <taxon>Pterygota</taxon>
        <taxon>Neoptera</taxon>
        <taxon>Paraneoptera</taxon>
        <taxon>Hemiptera</taxon>
        <taxon>Sternorrhyncha</taxon>
        <taxon>Aphidomorpha</taxon>
        <taxon>Aphidoidea</taxon>
        <taxon>Aphididae</taxon>
        <taxon>Sipha</taxon>
    </lineage>
</organism>
<protein>
    <submittedName>
        <fullName evidence="2">Sodium-independent sulfate anion transporter</fullName>
    </submittedName>
</protein>
<dbReference type="GO" id="GO:0016020">
    <property type="term" value="C:membrane"/>
    <property type="evidence" value="ECO:0007669"/>
    <property type="project" value="InterPro"/>
</dbReference>
<feature type="transmembrane region" description="Helical" evidence="1">
    <location>
        <begin position="54"/>
        <end position="85"/>
    </location>
</feature>
<keyword evidence="1" id="KW-1133">Transmembrane helix</keyword>
<dbReference type="AlphaFoldDB" id="A0A2S2Q4D0"/>
<evidence type="ECO:0000313" key="2">
    <source>
        <dbReference type="EMBL" id="MBY72605.1"/>
    </source>
</evidence>